<feature type="transmembrane region" description="Helical" evidence="2">
    <location>
        <begin position="21"/>
        <end position="49"/>
    </location>
</feature>
<dbReference type="AlphaFoldDB" id="A0A1X6X0Z4"/>
<feature type="region of interest" description="Disordered" evidence="1">
    <location>
        <begin position="119"/>
        <end position="142"/>
    </location>
</feature>
<accession>A0A1X6X0Z4</accession>
<keyword evidence="2" id="KW-0812">Transmembrane</keyword>
<evidence type="ECO:0000256" key="1">
    <source>
        <dbReference type="SAM" id="MobiDB-lite"/>
    </source>
</evidence>
<dbReference type="Proteomes" id="UP000195981">
    <property type="component" value="Unassembled WGS sequence"/>
</dbReference>
<feature type="transmembrane region" description="Helical" evidence="2">
    <location>
        <begin position="64"/>
        <end position="88"/>
    </location>
</feature>
<protein>
    <recommendedName>
        <fullName evidence="5">DUF4282 domain-containing protein</fullName>
    </recommendedName>
</protein>
<evidence type="ECO:0008006" key="5">
    <source>
        <dbReference type="Google" id="ProtNLM"/>
    </source>
</evidence>
<organism evidence="3 4">
    <name type="scientific">Brachybacterium nesterenkovii</name>
    <dbReference type="NCBI Taxonomy" id="47847"/>
    <lineage>
        <taxon>Bacteria</taxon>
        <taxon>Bacillati</taxon>
        <taxon>Actinomycetota</taxon>
        <taxon>Actinomycetes</taxon>
        <taxon>Micrococcales</taxon>
        <taxon>Dermabacteraceae</taxon>
        <taxon>Brachybacterium</taxon>
    </lineage>
</organism>
<evidence type="ECO:0000313" key="4">
    <source>
        <dbReference type="Proteomes" id="UP000195981"/>
    </source>
</evidence>
<sequence>MRLLKSLVDFSFRRSLVADAAGILYGLWVLAVLLHWLGWIIFGAIIGFAPNPASYWDSTPTAPWLPILIVLLGWIPALLAIVAGRAVIELFTATVRAARDTRESTELLARLVEQTADGTGAESADAADDLIPPTRTHGRTHA</sequence>
<keyword evidence="2" id="KW-1133">Transmembrane helix</keyword>
<reference evidence="3 4" key="1">
    <citation type="submission" date="2017-02" db="EMBL/GenBank/DDBJ databases">
        <authorList>
            <person name="Peterson S.W."/>
        </authorList>
    </citation>
    <scope>NUCLEOTIDE SEQUENCE [LARGE SCALE GENOMIC DNA]</scope>
    <source>
        <strain evidence="3 4">CIP104813</strain>
    </source>
</reference>
<name>A0A1X6X0Z4_9MICO</name>
<keyword evidence="2" id="KW-0472">Membrane</keyword>
<keyword evidence="4" id="KW-1185">Reference proteome</keyword>
<evidence type="ECO:0000256" key="2">
    <source>
        <dbReference type="SAM" id="Phobius"/>
    </source>
</evidence>
<gene>
    <name evidence="3" type="ORF">FM110_07320</name>
</gene>
<dbReference type="Pfam" id="PF14110">
    <property type="entry name" value="DUF4282"/>
    <property type="match status" value="1"/>
</dbReference>
<proteinExistence type="predicted"/>
<evidence type="ECO:0000313" key="3">
    <source>
        <dbReference type="EMBL" id="SLM91963.1"/>
    </source>
</evidence>
<dbReference type="EMBL" id="FWFG01000064">
    <property type="protein sequence ID" value="SLM91963.1"/>
    <property type="molecule type" value="Genomic_DNA"/>
</dbReference>
<dbReference type="InterPro" id="IPR025557">
    <property type="entry name" value="DUF4282"/>
</dbReference>